<sequence>MKKIIFSLLALSLLVSSTSCDKNEVLDVDMDSYNYDDFEKLPIDDYISENLTKPYNVEVIYRFDRSHSDISKNISPPVINQVQPAVDMVLEGFIKVYERVAGPTFIKTYTPKQFVLFGSHAYNANGSVTLGTADGGRRVVLYDVNNINANSPSDISRRLQTIHHEFTHILNQIVPIQEAFRTVTTDYVADWLAAANTDAEAKALGFVSRYSRSSFPEDFAETVAHLLVKGQVWYDIYAAGSTADGQAKLKLKQSLVEDYFMKYLNIDFKKLQYEFQQTLATRYNDQSMMFLTYLKSNNIQNLVVDMDGSATAMYGKSEAFSKVWEEVRATLAPMYNNRGFKPGAFTVSFVSQTEMQVQAIFSERDGSTTYMAYYDFQMIQNPDGTINFKFVDKGIDQTQYNNGRFVFDGFAPLLRYIQNNTFTTNWVSPTIVGSGNLMKFAGFYVKDNPSSYFYGPVTLK</sequence>
<proteinExistence type="predicted"/>
<feature type="chain" id="PRO_5034657874" description="Substrate import-associated zinc metallohydrolase lipoprotein" evidence="1">
    <location>
        <begin position="22"/>
        <end position="460"/>
    </location>
</feature>
<organism evidence="2 3">
    <name type="scientific">Sphingobacterium cellulitidis</name>
    <dbReference type="NCBI Taxonomy" id="1768011"/>
    <lineage>
        <taxon>Bacteria</taxon>
        <taxon>Pseudomonadati</taxon>
        <taxon>Bacteroidota</taxon>
        <taxon>Sphingobacteriia</taxon>
        <taxon>Sphingobacteriales</taxon>
        <taxon>Sphingobacteriaceae</taxon>
        <taxon>Sphingobacterium</taxon>
    </lineage>
</organism>
<name>A0A8H9G315_9SPHI</name>
<accession>A0A8H9G315</accession>
<dbReference type="InterPro" id="IPR030890">
    <property type="entry name" value="LP_HExxH_w_TonB"/>
</dbReference>
<dbReference type="Gene3D" id="3.40.390.70">
    <property type="match status" value="1"/>
</dbReference>
<evidence type="ECO:0008006" key="4">
    <source>
        <dbReference type="Google" id="ProtNLM"/>
    </source>
</evidence>
<reference evidence="2" key="1">
    <citation type="journal article" date="2014" name="Int. J. Syst. Evol. Microbiol.">
        <title>Complete genome sequence of Corynebacterium casei LMG S-19264T (=DSM 44701T), isolated from a smear-ripened cheese.</title>
        <authorList>
            <consortium name="US DOE Joint Genome Institute (JGI-PGF)"/>
            <person name="Walter F."/>
            <person name="Albersmeier A."/>
            <person name="Kalinowski J."/>
            <person name="Ruckert C."/>
        </authorList>
    </citation>
    <scope>NUCLEOTIDE SEQUENCE</scope>
    <source>
        <strain evidence="2">CGMCC 1.15966</strain>
    </source>
</reference>
<gene>
    <name evidence="2" type="ORF">GCM10011516_20060</name>
</gene>
<keyword evidence="3" id="KW-1185">Reference proteome</keyword>
<dbReference type="PROSITE" id="PS51257">
    <property type="entry name" value="PROKAR_LIPOPROTEIN"/>
    <property type="match status" value="1"/>
</dbReference>
<reference evidence="2" key="2">
    <citation type="submission" date="2020-09" db="EMBL/GenBank/DDBJ databases">
        <authorList>
            <person name="Sun Q."/>
            <person name="Zhou Y."/>
        </authorList>
    </citation>
    <scope>NUCLEOTIDE SEQUENCE</scope>
    <source>
        <strain evidence="2">CGMCC 1.15966</strain>
    </source>
</reference>
<feature type="signal peptide" evidence="1">
    <location>
        <begin position="1"/>
        <end position="21"/>
    </location>
</feature>
<dbReference type="AlphaFoldDB" id="A0A8H9G315"/>
<dbReference type="NCBIfam" id="TIGR04549">
    <property type="entry name" value="LP_HExxH_w_tonB"/>
    <property type="match status" value="1"/>
</dbReference>
<dbReference type="Pfam" id="PF15890">
    <property type="entry name" value="Peptidase_Mx1"/>
    <property type="match status" value="1"/>
</dbReference>
<dbReference type="EMBL" id="BMKM01000004">
    <property type="protein sequence ID" value="GGE22368.1"/>
    <property type="molecule type" value="Genomic_DNA"/>
</dbReference>
<keyword evidence="1" id="KW-0732">Signal</keyword>
<protein>
    <recommendedName>
        <fullName evidence="4">Substrate import-associated zinc metallohydrolase lipoprotein</fullName>
    </recommendedName>
</protein>
<dbReference type="RefSeq" id="WP_182499300.1">
    <property type="nucleotide sequence ID" value="NZ_BMKM01000004.1"/>
</dbReference>
<evidence type="ECO:0000256" key="1">
    <source>
        <dbReference type="SAM" id="SignalP"/>
    </source>
</evidence>
<dbReference type="Proteomes" id="UP000614460">
    <property type="component" value="Unassembled WGS sequence"/>
</dbReference>
<evidence type="ECO:0000313" key="2">
    <source>
        <dbReference type="EMBL" id="GGE22368.1"/>
    </source>
</evidence>
<comment type="caution">
    <text evidence="2">The sequence shown here is derived from an EMBL/GenBank/DDBJ whole genome shotgun (WGS) entry which is preliminary data.</text>
</comment>
<evidence type="ECO:0000313" key="3">
    <source>
        <dbReference type="Proteomes" id="UP000614460"/>
    </source>
</evidence>